<dbReference type="Pfam" id="PF07173">
    <property type="entry name" value="GRDP-like"/>
    <property type="match status" value="1"/>
</dbReference>
<evidence type="ECO:0000259" key="1">
    <source>
        <dbReference type="Pfam" id="PF25335"/>
    </source>
</evidence>
<name>A0A9R0J4A0_SPIOL</name>
<feature type="domain" description="GRPD C-terminal" evidence="1">
    <location>
        <begin position="496"/>
        <end position="663"/>
    </location>
</feature>
<dbReference type="AlphaFoldDB" id="A0A9R0J4A0"/>
<dbReference type="PANTHER" id="PTHR34365">
    <property type="entry name" value="ENOLASE (DUF1399)"/>
    <property type="match status" value="1"/>
</dbReference>
<dbReference type="InterPro" id="IPR009836">
    <property type="entry name" value="GRDP-like"/>
</dbReference>
<organism evidence="2 3">
    <name type="scientific">Spinacia oleracea</name>
    <name type="common">Spinach</name>
    <dbReference type="NCBI Taxonomy" id="3562"/>
    <lineage>
        <taxon>Eukaryota</taxon>
        <taxon>Viridiplantae</taxon>
        <taxon>Streptophyta</taxon>
        <taxon>Embryophyta</taxon>
        <taxon>Tracheophyta</taxon>
        <taxon>Spermatophyta</taxon>
        <taxon>Magnoliopsida</taxon>
        <taxon>eudicotyledons</taxon>
        <taxon>Gunneridae</taxon>
        <taxon>Pentapetalae</taxon>
        <taxon>Caryophyllales</taxon>
        <taxon>Chenopodiaceae</taxon>
        <taxon>Chenopodioideae</taxon>
        <taxon>Anserineae</taxon>
        <taxon>Spinacia</taxon>
    </lineage>
</organism>
<dbReference type="KEGG" id="soe:110799977"/>
<evidence type="ECO:0000313" key="3">
    <source>
        <dbReference type="RefSeq" id="XP_021860954.2"/>
    </source>
</evidence>
<proteinExistence type="predicted"/>
<dbReference type="GeneID" id="110799977"/>
<dbReference type="Proteomes" id="UP000813463">
    <property type="component" value="Chromosome 4"/>
</dbReference>
<protein>
    <submittedName>
        <fullName evidence="3">Glycine-rich domain-containing protein 1 isoform X1</fullName>
    </submittedName>
</protein>
<dbReference type="RefSeq" id="XP_021860954.2">
    <property type="nucleotide sequence ID" value="XM_022005262.2"/>
</dbReference>
<accession>A0A9R0J4A0</accession>
<keyword evidence="2" id="KW-1185">Reference proteome</keyword>
<dbReference type="InterPro" id="IPR057518">
    <property type="entry name" value="GRDP_C"/>
</dbReference>
<dbReference type="PANTHER" id="PTHR34365:SF2">
    <property type="entry name" value="ENOLASE (DUF1399)"/>
    <property type="match status" value="1"/>
</dbReference>
<reference evidence="2" key="1">
    <citation type="journal article" date="2021" name="Nat. Commun.">
        <title>Genomic analyses provide insights into spinach domestication and the genetic basis of agronomic traits.</title>
        <authorList>
            <person name="Cai X."/>
            <person name="Sun X."/>
            <person name="Xu C."/>
            <person name="Sun H."/>
            <person name="Wang X."/>
            <person name="Ge C."/>
            <person name="Zhang Z."/>
            <person name="Wang Q."/>
            <person name="Fei Z."/>
            <person name="Jiao C."/>
            <person name="Wang Q."/>
        </authorList>
    </citation>
    <scope>NUCLEOTIDE SEQUENCE [LARGE SCALE GENOMIC DNA]</scope>
    <source>
        <strain evidence="2">cv. Varoflay</strain>
    </source>
</reference>
<sequence>MSEINGSNSEFPSTRSISSLISEEEAVLVTLDLVSATRRNLKFLRYVADSDWLHHPSTLIEAIRRYEELWMPLISDLTVGPNQRPPMILPPFDIEWVWYCHTLNPVHYKDYCKTRFSKVIGRATLFDEENEEYAVNRCREIWKKRYPNEAFENEVESQVCLEVEKKSADEEILMGEMRKQRGVYEKLFREPYMGEIVYLVAAKRRYKKFLQLVVMQQNDGDSDECSCVLVPTVDILLMWLTHQSYPTVYAADTKHMEDELLLRVVGPWDHSVKEEDIQETKKLWEATFDQPYEKAGGRLAADLRGGIAVQTSVYWVVSDSDVNIKYKSLHPRFLLEVCVFVRLRSHMDATQAEKTREFLRLRMFKCHKELKSDKPVWRFTPDSWQKAWHFYSEFGTKGVNLELRHPGNICFKGTGLLDNVSFSWVDLLRAPSLAFGSEVDQKIRVFTSITPPVQAPYLLKCVPDRVSDDSGAMVSDVMLKLNQYRPQEGRWLSRTVLDHAGRECFVVRLRVGGGFWRRGGERPEVVEWEDRIIEIREGPWSYVAGSTIGKAPDKVVGTAKPTEESNERKSWCFSTGDELTVQWEAAASTGALSLTLNTQNPDSLVKLFKGRKMQYEVSKEERKLRKTENEVEENGFVTVVRFSDENPNGKATALINWKLLAVELSPEEDAVFVLLLCLAILRSVSEMRKEDVGGLLVRRRLKEIKLGEKDWGSVILHPSNSCTTTTSSLSSPHLQPWYWNAKTVLGHDPRAEHTLNQPSFSVAEGDEKLYKRGIIS</sequence>
<dbReference type="Pfam" id="PF25335">
    <property type="entry name" value="GRDP_C"/>
    <property type="match status" value="1"/>
</dbReference>
<evidence type="ECO:0000313" key="2">
    <source>
        <dbReference type="Proteomes" id="UP000813463"/>
    </source>
</evidence>
<gene>
    <name evidence="3" type="primary">LOC110799977</name>
</gene>
<reference evidence="3" key="2">
    <citation type="submission" date="2025-08" db="UniProtKB">
        <authorList>
            <consortium name="RefSeq"/>
        </authorList>
    </citation>
    <scope>IDENTIFICATION</scope>
    <source>
        <tissue evidence="3">Leaf</tissue>
    </source>
</reference>